<feature type="transmembrane region" description="Helical" evidence="1">
    <location>
        <begin position="85"/>
        <end position="105"/>
    </location>
</feature>
<dbReference type="PANTHER" id="PTHR30273:SF2">
    <property type="entry name" value="PROTEIN FECR"/>
    <property type="match status" value="1"/>
</dbReference>
<gene>
    <name evidence="4" type="ordered locus">Cpin_6156</name>
</gene>
<dbReference type="KEGG" id="cpi:Cpin_6156"/>
<keyword evidence="1" id="KW-0472">Membrane</keyword>
<dbReference type="AlphaFoldDB" id="A0A979G9T0"/>
<evidence type="ECO:0000259" key="2">
    <source>
        <dbReference type="Pfam" id="PF04773"/>
    </source>
</evidence>
<proteinExistence type="predicted"/>
<reference evidence="4 5" key="2">
    <citation type="journal article" date="2010" name="Stand. Genomic Sci.">
        <title>Complete genome sequence of Chitinophaga pinensis type strain (UQM 2034).</title>
        <authorList>
            <person name="Glavina Del Rio T."/>
            <person name="Abt B."/>
            <person name="Spring S."/>
            <person name="Lapidus A."/>
            <person name="Nolan M."/>
            <person name="Tice H."/>
            <person name="Copeland A."/>
            <person name="Cheng J.F."/>
            <person name="Chen F."/>
            <person name="Bruce D."/>
            <person name="Goodwin L."/>
            <person name="Pitluck S."/>
            <person name="Ivanova N."/>
            <person name="Mavromatis K."/>
            <person name="Mikhailova N."/>
            <person name="Pati A."/>
            <person name="Chen A."/>
            <person name="Palaniappan K."/>
            <person name="Land M."/>
            <person name="Hauser L."/>
            <person name="Chang Y.J."/>
            <person name="Jeffries C.D."/>
            <person name="Chain P."/>
            <person name="Saunders E."/>
            <person name="Detter J.C."/>
            <person name="Brettin T."/>
            <person name="Rohde M."/>
            <person name="Goker M."/>
            <person name="Bristow J."/>
            <person name="Eisen J.A."/>
            <person name="Markowitz V."/>
            <person name="Hugenholtz P."/>
            <person name="Kyrpides N.C."/>
            <person name="Klenk H.P."/>
            <person name="Lucas S."/>
        </authorList>
    </citation>
    <scope>NUCLEOTIDE SEQUENCE [LARGE SCALE GENOMIC DNA]</scope>
    <source>
        <strain evidence="5">ATCC 43595 / DSM 2588 / LMG 13176 / NBRC 15968 / NCIMB 11800 / UQM 2034</strain>
    </source>
</reference>
<dbReference type="PANTHER" id="PTHR30273">
    <property type="entry name" value="PERIPLASMIC SIGNAL SENSOR AND SIGMA FACTOR ACTIVATOR FECR-RELATED"/>
    <property type="match status" value="1"/>
</dbReference>
<keyword evidence="1" id="KW-0812">Transmembrane</keyword>
<keyword evidence="1" id="KW-1133">Transmembrane helix</keyword>
<dbReference type="RefSeq" id="WP_012793729.1">
    <property type="nucleotide sequence ID" value="NC_013132.1"/>
</dbReference>
<dbReference type="InterPro" id="IPR012373">
    <property type="entry name" value="Ferrdict_sens_TM"/>
</dbReference>
<accession>A0A979G9T0</accession>
<feature type="domain" description="FecR protein" evidence="2">
    <location>
        <begin position="179"/>
        <end position="280"/>
    </location>
</feature>
<feature type="domain" description="Protein FecR C-terminal" evidence="3">
    <location>
        <begin position="322"/>
        <end position="389"/>
    </location>
</feature>
<dbReference type="GO" id="GO:0016989">
    <property type="term" value="F:sigma factor antagonist activity"/>
    <property type="evidence" value="ECO:0007669"/>
    <property type="project" value="TreeGrafter"/>
</dbReference>
<dbReference type="Proteomes" id="UP000002215">
    <property type="component" value="Chromosome"/>
</dbReference>
<organism evidence="4 5">
    <name type="scientific">Chitinophaga pinensis (strain ATCC 43595 / DSM 2588 / LMG 13176 / NBRC 15968 / NCIMB 11800 / UQM 2034)</name>
    <dbReference type="NCBI Taxonomy" id="485918"/>
    <lineage>
        <taxon>Bacteria</taxon>
        <taxon>Pseudomonadati</taxon>
        <taxon>Bacteroidota</taxon>
        <taxon>Chitinophagia</taxon>
        <taxon>Chitinophagales</taxon>
        <taxon>Chitinophagaceae</taxon>
        <taxon>Chitinophaga</taxon>
    </lineage>
</organism>
<dbReference type="Pfam" id="PF04773">
    <property type="entry name" value="FecR"/>
    <property type="match status" value="1"/>
</dbReference>
<evidence type="ECO:0000313" key="5">
    <source>
        <dbReference type="Proteomes" id="UP000002215"/>
    </source>
</evidence>
<sequence length="391" mass="42889">MAEDTREERIKYLINQYYAGTATVAESSELRSFLLQGDDRELVVAQLEELAMTAPAATHISEEQLDTVFDSIVSSRTRQMPVRRYIYGAAAAVLALVVAGSIYFFTREHQSVSPQQVNVAEIQPGHDGAVLTLANGKQVVLDNQADGVIGNTDENISKKGGALIVDGDAQSHNNTALNTLTTPRGRQFALALPDGSKVWLNAASAIKFPAAFAQEERTVYLSGEGYFEIAKKTDAKGKRIPFRVVVNQKSTIEVLGTHFNINAYEDEESIRTTLLEGAVKVSASTNTVTLVPGQQAAIIADHIAVDKHADLEEATSWKNGLFVFNGRADLREVMRQLSRWYDVEIVFKGEVPDIAFTGEMQRNLNLQQVTKGLAAMGVNFKIEGRKIIIYP</sequence>
<evidence type="ECO:0000313" key="4">
    <source>
        <dbReference type="EMBL" id="ACU63564.1"/>
    </source>
</evidence>
<dbReference type="Pfam" id="PF16344">
    <property type="entry name" value="FecR_C"/>
    <property type="match status" value="1"/>
</dbReference>
<evidence type="ECO:0000256" key="1">
    <source>
        <dbReference type="SAM" id="Phobius"/>
    </source>
</evidence>
<dbReference type="InterPro" id="IPR032508">
    <property type="entry name" value="FecR_C"/>
</dbReference>
<dbReference type="InterPro" id="IPR006860">
    <property type="entry name" value="FecR"/>
</dbReference>
<dbReference type="Gene3D" id="3.55.50.30">
    <property type="match status" value="1"/>
</dbReference>
<dbReference type="Gene3D" id="2.60.120.1440">
    <property type="match status" value="1"/>
</dbReference>
<reference evidence="5" key="1">
    <citation type="submission" date="2009-08" db="EMBL/GenBank/DDBJ databases">
        <title>The complete genome of Chitinophaga pinensis DSM 2588.</title>
        <authorList>
            <consortium name="US DOE Joint Genome Institute (JGI-PGF)"/>
            <person name="Lucas S."/>
            <person name="Copeland A."/>
            <person name="Lapidus A."/>
            <person name="Glavina del Rio T."/>
            <person name="Dalin E."/>
            <person name="Tice H."/>
            <person name="Bruce D."/>
            <person name="Goodwin L."/>
            <person name="Pitluck S."/>
            <person name="Kyrpides N."/>
            <person name="Mavromatis K."/>
            <person name="Ivanova N."/>
            <person name="Mikhailova N."/>
            <person name="Sims D."/>
            <person name="Meinche L."/>
            <person name="Brettin T."/>
            <person name="Detter J.C."/>
            <person name="Han C."/>
            <person name="Larimer F."/>
            <person name="Land M."/>
            <person name="Hauser L."/>
            <person name="Markowitz V."/>
            <person name="Cheng J.-F."/>
            <person name="Hugenholtz P."/>
            <person name="Woyke T."/>
            <person name="Wu D."/>
            <person name="Spring S."/>
            <person name="Klenk H.-P."/>
            <person name="Eisen J.A."/>
        </authorList>
    </citation>
    <scope>NUCLEOTIDE SEQUENCE [LARGE SCALE GENOMIC DNA]</scope>
    <source>
        <strain evidence="5">ATCC 43595 / DSM 2588 / LMG 13176 / NBRC 15968 / NCIMB 11800 / UQM 2034</strain>
    </source>
</reference>
<dbReference type="EMBL" id="CP001699">
    <property type="protein sequence ID" value="ACU63564.1"/>
    <property type="molecule type" value="Genomic_DNA"/>
</dbReference>
<protein>
    <submittedName>
        <fullName evidence="4">Anti-FecI sigma factor, FecR</fullName>
    </submittedName>
</protein>
<dbReference type="OrthoDB" id="1099963at2"/>
<name>A0A979G9T0_CHIPD</name>
<evidence type="ECO:0000259" key="3">
    <source>
        <dbReference type="Pfam" id="PF16344"/>
    </source>
</evidence>